<evidence type="ECO:0000313" key="1">
    <source>
        <dbReference type="EMBL" id="ABE51774.1"/>
    </source>
</evidence>
<reference evidence="2" key="1">
    <citation type="journal article" date="2009" name="ISME J.">
        <title>The genome sequence of the psychrophilic archaeon, Methanococcoides burtonii: the role of genome evolution in cold adaptation.</title>
        <authorList>
            <person name="Allen M.A."/>
            <person name="Lauro F.M."/>
            <person name="Williams T.J."/>
            <person name="Burg D."/>
            <person name="Siddiqui K.S."/>
            <person name="De Francisci D."/>
            <person name="Chong K.W."/>
            <person name="Pilak O."/>
            <person name="Chew H.H."/>
            <person name="De Maere M.Z."/>
            <person name="Ting L."/>
            <person name="Katrib M."/>
            <person name="Ng C."/>
            <person name="Sowers K.R."/>
            <person name="Galperin M.Y."/>
            <person name="Anderson I.J."/>
            <person name="Ivanova N."/>
            <person name="Dalin E."/>
            <person name="Martinez M."/>
            <person name="Lapidus A."/>
            <person name="Hauser L."/>
            <person name="Land M."/>
            <person name="Thomas T."/>
            <person name="Cavicchioli R."/>
        </authorList>
    </citation>
    <scope>NUCLEOTIDE SEQUENCE [LARGE SCALE GENOMIC DNA]</scope>
    <source>
        <strain evidence="2">DSM 6242 / NBRC 107633 / OCM 468 / ACE-M</strain>
    </source>
</reference>
<dbReference type="EMBL" id="CP000300">
    <property type="protein sequence ID" value="ABE51774.1"/>
    <property type="molecule type" value="Genomic_DNA"/>
</dbReference>
<gene>
    <name evidence="1" type="ordered locus">Mbur_0819</name>
</gene>
<accession>Q12XQ2</accession>
<dbReference type="AlphaFoldDB" id="Q12XQ2"/>
<dbReference type="Proteomes" id="UP000001979">
    <property type="component" value="Chromosome"/>
</dbReference>
<dbReference type="HOGENOM" id="CLU_3020957_0_0_2"/>
<dbReference type="STRING" id="259564.Mbur_0819"/>
<name>Q12XQ2_METBU</name>
<proteinExistence type="predicted"/>
<dbReference type="KEGG" id="mbu:Mbur_0819"/>
<organism evidence="1 2">
    <name type="scientific">Methanococcoides burtonii (strain DSM 6242 / NBRC 107633 / OCM 468 / ACE-M)</name>
    <dbReference type="NCBI Taxonomy" id="259564"/>
    <lineage>
        <taxon>Archaea</taxon>
        <taxon>Methanobacteriati</taxon>
        <taxon>Methanobacteriota</taxon>
        <taxon>Stenosarchaea group</taxon>
        <taxon>Methanomicrobia</taxon>
        <taxon>Methanosarcinales</taxon>
        <taxon>Methanosarcinaceae</taxon>
        <taxon>Methanococcoides</taxon>
    </lineage>
</organism>
<protein>
    <submittedName>
        <fullName evidence="1">Uncharacterized protein</fullName>
    </submittedName>
</protein>
<sequence length="55" mass="6224">MYPEQYEPLIDSNIITDFSSNGEMIYCTGFNEDEQQIPVGGVPHWLYAHGRSSVS</sequence>
<evidence type="ECO:0000313" key="2">
    <source>
        <dbReference type="Proteomes" id="UP000001979"/>
    </source>
</evidence>
<keyword evidence="2" id="KW-1185">Reference proteome</keyword>